<accession>A0A3B0WGV5</accession>
<protein>
    <submittedName>
        <fullName evidence="1">Ribulosamine/erythrulosamine 3-kinase potentially involved in protein deglycation</fullName>
    </submittedName>
</protein>
<organism evidence="1">
    <name type="scientific">hydrothermal vent metagenome</name>
    <dbReference type="NCBI Taxonomy" id="652676"/>
    <lineage>
        <taxon>unclassified sequences</taxon>
        <taxon>metagenomes</taxon>
        <taxon>ecological metagenomes</taxon>
    </lineage>
</organism>
<gene>
    <name evidence="1" type="ORF">MNBD_GAMMA06-1916</name>
</gene>
<name>A0A3B0WGV5_9ZZZZ</name>
<dbReference type="Gene3D" id="3.30.200.20">
    <property type="entry name" value="Phosphorylase Kinase, domain 1"/>
    <property type="match status" value="1"/>
</dbReference>
<dbReference type="SUPFAM" id="SSF56112">
    <property type="entry name" value="Protein kinase-like (PK-like)"/>
    <property type="match status" value="1"/>
</dbReference>
<dbReference type="GO" id="GO:0016301">
    <property type="term" value="F:kinase activity"/>
    <property type="evidence" value="ECO:0007669"/>
    <property type="project" value="UniProtKB-KW"/>
</dbReference>
<proteinExistence type="predicted"/>
<reference evidence="1" key="1">
    <citation type="submission" date="2018-06" db="EMBL/GenBank/DDBJ databases">
        <authorList>
            <person name="Zhirakovskaya E."/>
        </authorList>
    </citation>
    <scope>NUCLEOTIDE SEQUENCE</scope>
</reference>
<keyword evidence="1" id="KW-0418">Kinase</keyword>
<dbReference type="AlphaFoldDB" id="A0A3B0WGV5"/>
<keyword evidence="1" id="KW-0808">Transferase</keyword>
<dbReference type="Pfam" id="PF03881">
    <property type="entry name" value="Fructosamin_kin"/>
    <property type="match status" value="1"/>
</dbReference>
<sequence>MKQWQLISERIQQATGRAFFVADQQNVAGGSINAAFLLSGKDGQQYFVKTNQTGQQAMFAAEAQGLQEISSSETITVPESICYGDDGVQSYHVLEYLDMAGQANQKILGEQLAAMHRVTAKQFGWEIHNTIGDTPQQNDWMESWVDFWREQRLGFQLKLAAKNGYGGELQTLGEKVLLEMPKLFPEYFNARKIKASMLHGDLWGGNVAGLKDGTPVIFDPAFYYGDREADLAMTYVFGGFDADFYASYQNAFPLDDGFAVRKNFYNIYHIINHLNMFGGGYHGQAVNMLKQVLGNI</sequence>
<dbReference type="InterPro" id="IPR016477">
    <property type="entry name" value="Fructo-/Ketosamine-3-kinase"/>
</dbReference>
<dbReference type="PIRSF" id="PIRSF006221">
    <property type="entry name" value="Ketosamine-3-kinase"/>
    <property type="match status" value="1"/>
</dbReference>
<dbReference type="InterPro" id="IPR011009">
    <property type="entry name" value="Kinase-like_dom_sf"/>
</dbReference>
<dbReference type="EMBL" id="UOFD01000034">
    <property type="protein sequence ID" value="VAW51700.1"/>
    <property type="molecule type" value="Genomic_DNA"/>
</dbReference>
<dbReference type="PANTHER" id="PTHR12149">
    <property type="entry name" value="FRUCTOSAMINE 3 KINASE-RELATED PROTEIN"/>
    <property type="match status" value="1"/>
</dbReference>
<evidence type="ECO:0000313" key="1">
    <source>
        <dbReference type="EMBL" id="VAW51700.1"/>
    </source>
</evidence>
<dbReference type="Gene3D" id="3.90.1200.10">
    <property type="match status" value="1"/>
</dbReference>
<dbReference type="PANTHER" id="PTHR12149:SF8">
    <property type="entry name" value="PROTEIN-RIBULOSAMINE 3-KINASE"/>
    <property type="match status" value="1"/>
</dbReference>